<keyword evidence="2" id="KW-0812">Transmembrane</keyword>
<feature type="transmembrane region" description="Helical" evidence="2">
    <location>
        <begin position="83"/>
        <end position="102"/>
    </location>
</feature>
<accession>A0ABW3FF03</accession>
<dbReference type="RefSeq" id="WP_377212600.1">
    <property type="nucleotide sequence ID" value="NZ_JBHTJV010000009.1"/>
</dbReference>
<feature type="transmembrane region" description="Helical" evidence="2">
    <location>
        <begin position="12"/>
        <end position="33"/>
    </location>
</feature>
<reference evidence="4" key="1">
    <citation type="journal article" date="2019" name="Int. J. Syst. Evol. Microbiol.">
        <title>The Global Catalogue of Microorganisms (GCM) 10K type strain sequencing project: providing services to taxonomists for standard genome sequencing and annotation.</title>
        <authorList>
            <consortium name="The Broad Institute Genomics Platform"/>
            <consortium name="The Broad Institute Genome Sequencing Center for Infectious Disease"/>
            <person name="Wu L."/>
            <person name="Ma J."/>
        </authorList>
    </citation>
    <scope>NUCLEOTIDE SEQUENCE [LARGE SCALE GENOMIC DNA]</scope>
    <source>
        <strain evidence="4">CCUG 60023</strain>
    </source>
</reference>
<feature type="compositionally biased region" description="Pro residues" evidence="1">
    <location>
        <begin position="397"/>
        <end position="411"/>
    </location>
</feature>
<feature type="region of interest" description="Disordered" evidence="1">
    <location>
        <begin position="389"/>
        <end position="425"/>
    </location>
</feature>
<dbReference type="Proteomes" id="UP001597101">
    <property type="component" value="Unassembled WGS sequence"/>
</dbReference>
<sequence>MARDLRKAQVGLETMTGAVLAILALASGVYTYLGVRELLNGSPTVVFLGAVIYSIAVSVGIFGFWSYLMRFMPHVKTGHGRRYLYLAMVLGSAMIVAMSSWLNAAALAGGAALEQHLANTTEEYQRKLEQAHDNALAAQSLLPDIALASQRFSRLAQEEAATGALTGTSGSGTVVQLLSQMSNQLTGLQSEIIESRVPTKELFTEGGERLAAMRKLVSQAGPVDARANAFAEEAVALSGTIASLQQSSIAPAVKRAAEDLGRSFIAPEADGGTADLASRQNAVVDRVEQAVKSQSTVLAAAAEQILSRPAVEPVRFTPLSSPEAVLRYAGDFMPSWAGAISIDLLPAVMIFILCIVQAAIRQEEGLETDANDVTAHEMMRAVRLYKQMNAIEKDETVPPPEPEPEPEPQPRAEPSNVTPLSGKTP</sequence>
<evidence type="ECO:0000256" key="2">
    <source>
        <dbReference type="SAM" id="Phobius"/>
    </source>
</evidence>
<evidence type="ECO:0008006" key="5">
    <source>
        <dbReference type="Google" id="ProtNLM"/>
    </source>
</evidence>
<organism evidence="3 4">
    <name type="scientific">Pseudahrensia aquimaris</name>
    <dbReference type="NCBI Taxonomy" id="744461"/>
    <lineage>
        <taxon>Bacteria</taxon>
        <taxon>Pseudomonadati</taxon>
        <taxon>Pseudomonadota</taxon>
        <taxon>Alphaproteobacteria</taxon>
        <taxon>Hyphomicrobiales</taxon>
        <taxon>Ahrensiaceae</taxon>
        <taxon>Pseudahrensia</taxon>
    </lineage>
</organism>
<evidence type="ECO:0000313" key="3">
    <source>
        <dbReference type="EMBL" id="MFD0916750.1"/>
    </source>
</evidence>
<evidence type="ECO:0000313" key="4">
    <source>
        <dbReference type="Proteomes" id="UP001597101"/>
    </source>
</evidence>
<name>A0ABW3FF03_9HYPH</name>
<protein>
    <recommendedName>
        <fullName evidence="5">DUF4239 domain-containing protein</fullName>
    </recommendedName>
</protein>
<evidence type="ECO:0000256" key="1">
    <source>
        <dbReference type="SAM" id="MobiDB-lite"/>
    </source>
</evidence>
<comment type="caution">
    <text evidence="3">The sequence shown here is derived from an EMBL/GenBank/DDBJ whole genome shotgun (WGS) entry which is preliminary data.</text>
</comment>
<dbReference type="EMBL" id="JBHTJV010000009">
    <property type="protein sequence ID" value="MFD0916750.1"/>
    <property type="molecule type" value="Genomic_DNA"/>
</dbReference>
<keyword evidence="2" id="KW-1133">Transmembrane helix</keyword>
<feature type="transmembrane region" description="Helical" evidence="2">
    <location>
        <begin position="45"/>
        <end position="71"/>
    </location>
</feature>
<keyword evidence="4" id="KW-1185">Reference proteome</keyword>
<keyword evidence="2" id="KW-0472">Membrane</keyword>
<gene>
    <name evidence="3" type="ORF">ACFQ14_10055</name>
</gene>
<feature type="compositionally biased region" description="Polar residues" evidence="1">
    <location>
        <begin position="415"/>
        <end position="425"/>
    </location>
</feature>
<proteinExistence type="predicted"/>